<dbReference type="PANTHER" id="PTHR36183:SF2">
    <property type="entry name" value="BETA-GLUCURONIDASE C-TERMINAL DOMAIN-CONTAINING PROTEIN"/>
    <property type="match status" value="1"/>
</dbReference>
<reference evidence="1 2" key="1">
    <citation type="journal article" date="2012" name="J. Bacteriol.">
        <title>Genome sequences for six rhodanobacter strains, isolated from soils and the terrestrial subsurface, with variable denitrification capabilities.</title>
        <authorList>
            <person name="Kostka J.E."/>
            <person name="Green S.J."/>
            <person name="Rishishwar L."/>
            <person name="Prakash O."/>
            <person name="Katz L.S."/>
            <person name="Marino-Ramirez L."/>
            <person name="Jordan I.K."/>
            <person name="Munk C."/>
            <person name="Ivanova N."/>
            <person name="Mikhailova N."/>
            <person name="Watson D.B."/>
            <person name="Brown S.D."/>
            <person name="Palumbo A.V."/>
            <person name="Brooks S.C."/>
        </authorList>
    </citation>
    <scope>NUCLEOTIDE SEQUENCE [LARGE SCALE GENOMIC DNA]</scope>
    <source>
        <strain evidence="2">Jip2T</strain>
    </source>
</reference>
<dbReference type="AlphaFoldDB" id="I4VJ94"/>
<dbReference type="STRING" id="1163408.UU9_16636"/>
<dbReference type="Gene3D" id="3.20.20.80">
    <property type="entry name" value="Glycosidases"/>
    <property type="match status" value="1"/>
</dbReference>
<gene>
    <name evidence="1" type="ORF">UU9_16636</name>
</gene>
<dbReference type="OrthoDB" id="5166947at2"/>
<dbReference type="InterPro" id="IPR013780">
    <property type="entry name" value="Glyco_hydro_b"/>
</dbReference>
<dbReference type="PANTHER" id="PTHR36183">
    <property type="entry name" value="BETA-GLUCURONIDASE"/>
    <property type="match status" value="1"/>
</dbReference>
<accession>I4VJ94</accession>
<dbReference type="PATRIC" id="fig|1163408.3.peg.3373"/>
<dbReference type="InterPro" id="IPR006311">
    <property type="entry name" value="TAT_signal"/>
</dbReference>
<dbReference type="Gene3D" id="2.60.40.1180">
    <property type="entry name" value="Golgi alpha-mannosidase II"/>
    <property type="match status" value="1"/>
</dbReference>
<dbReference type="Proteomes" id="UP000004210">
    <property type="component" value="Unassembled WGS sequence"/>
</dbReference>
<evidence type="ECO:0000313" key="1">
    <source>
        <dbReference type="EMBL" id="EIL87285.1"/>
    </source>
</evidence>
<dbReference type="EMBL" id="AJXU01000081">
    <property type="protein sequence ID" value="EIL87285.1"/>
    <property type="molecule type" value="Genomic_DNA"/>
</dbReference>
<keyword evidence="2" id="KW-1185">Reference proteome</keyword>
<sequence>MTHEISASRRRFLQVGATAAAVALINPLAAKPGGGSGGTPVRATLKLGESVTGRTVPSGLVGLSFETLQMHDTRYFSASNEALIGLLRRLNPAGVLRIGGNSSDFSAWSGYTGALPPMPQLPNAVYKRPYMVTPEQLANLAGFLDATGWRLVFGVNLRRGSPEMAAELAEAVQRAVGDRLQAIQIGNEPSLYKHADGSAFSYDEYMALWRKTAGAIRQRAHVPIAGPDTSNEIDWVLKFARDTDDIVALTHHYYRGGAPAPTTTVAQMLAGDPGFISQAEQVAKVAAAKKLPFLLTEANSYWGGGKLGVSNTFASALWSGDFTLACAQAGVDGINIHSGTLSVLEASLNKNVATAPNGANLKQRLDAISGRYTPIAGDVGQGWYPRPLYYGLLLAQQFGGARFVSAELAANGANLTAYAADRNGQRLIALFNKDLQRDVTVRMELGAPASRLRLWRLEADSIDAIHDVRLAGNEVAGNGDWSPRHEETVAVDGSHAQVRLPRGSAALAFVEA</sequence>
<protein>
    <submittedName>
        <fullName evidence="1">Uncharacterized protein</fullName>
    </submittedName>
</protein>
<proteinExistence type="predicted"/>
<dbReference type="PROSITE" id="PS51318">
    <property type="entry name" value="TAT"/>
    <property type="match status" value="1"/>
</dbReference>
<name>I4VJ94_9GAMM</name>
<dbReference type="RefSeq" id="WP_007082949.1">
    <property type="nucleotide sequence ID" value="NZ_AJXU01000081.1"/>
</dbReference>
<organism evidence="1 2">
    <name type="scientific">Rhodanobacter fulvus Jip2</name>
    <dbReference type="NCBI Taxonomy" id="1163408"/>
    <lineage>
        <taxon>Bacteria</taxon>
        <taxon>Pseudomonadati</taxon>
        <taxon>Pseudomonadota</taxon>
        <taxon>Gammaproteobacteria</taxon>
        <taxon>Lysobacterales</taxon>
        <taxon>Rhodanobacteraceae</taxon>
        <taxon>Rhodanobacter</taxon>
    </lineage>
</organism>
<dbReference type="SUPFAM" id="SSF51445">
    <property type="entry name" value="(Trans)glycosidases"/>
    <property type="match status" value="1"/>
</dbReference>
<evidence type="ECO:0000313" key="2">
    <source>
        <dbReference type="Proteomes" id="UP000004210"/>
    </source>
</evidence>
<dbReference type="eggNOG" id="COG3534">
    <property type="taxonomic scope" value="Bacteria"/>
</dbReference>
<comment type="caution">
    <text evidence="1">The sequence shown here is derived from an EMBL/GenBank/DDBJ whole genome shotgun (WGS) entry which is preliminary data.</text>
</comment>
<dbReference type="InterPro" id="IPR017853">
    <property type="entry name" value="GH"/>
</dbReference>
<dbReference type="InterPro" id="IPR052974">
    <property type="entry name" value="GH79_Enzymes"/>
</dbReference>